<dbReference type="InterPro" id="IPR032758">
    <property type="entry name" value="MqsA/HigA-2"/>
</dbReference>
<evidence type="ECO:0000313" key="6">
    <source>
        <dbReference type="Proteomes" id="UP000321523"/>
    </source>
</evidence>
<organism evidence="5 6">
    <name type="scientific">Skermanella aerolata</name>
    <dbReference type="NCBI Taxonomy" id="393310"/>
    <lineage>
        <taxon>Bacteria</taxon>
        <taxon>Pseudomonadati</taxon>
        <taxon>Pseudomonadota</taxon>
        <taxon>Alphaproteobacteria</taxon>
        <taxon>Rhodospirillales</taxon>
        <taxon>Azospirillaceae</taxon>
        <taxon>Skermanella</taxon>
    </lineage>
</organism>
<dbReference type="Proteomes" id="UP000321523">
    <property type="component" value="Unassembled WGS sequence"/>
</dbReference>
<dbReference type="InterPro" id="IPR052359">
    <property type="entry name" value="HTH-type_reg/antitoxin"/>
</dbReference>
<keyword evidence="1" id="KW-0805">Transcription regulation</keyword>
<accession>A0A512E026</accession>
<dbReference type="PROSITE" id="PS50943">
    <property type="entry name" value="HTH_CROC1"/>
    <property type="match status" value="1"/>
</dbReference>
<dbReference type="EMBL" id="BJYZ01000035">
    <property type="protein sequence ID" value="GEO42081.1"/>
    <property type="molecule type" value="Genomic_DNA"/>
</dbReference>
<keyword evidence="3" id="KW-0804">Transcription</keyword>
<protein>
    <submittedName>
        <fullName evidence="5">DNA-binding protein</fullName>
    </submittedName>
</protein>
<dbReference type="InterPro" id="IPR001387">
    <property type="entry name" value="Cro/C1-type_HTH"/>
</dbReference>
<dbReference type="GO" id="GO:0003677">
    <property type="term" value="F:DNA binding"/>
    <property type="evidence" value="ECO:0007669"/>
    <property type="project" value="UniProtKB-KW"/>
</dbReference>
<dbReference type="PANTHER" id="PTHR36511:SF4">
    <property type="entry name" value="ANTITOXIN MQSA"/>
    <property type="match status" value="1"/>
</dbReference>
<gene>
    <name evidence="5" type="ORF">SAE02_62290</name>
</gene>
<dbReference type="Pfam" id="PF15731">
    <property type="entry name" value="MqsA_antitoxin"/>
    <property type="match status" value="1"/>
</dbReference>
<feature type="domain" description="HTH cro/C1-type" evidence="4">
    <location>
        <begin position="38"/>
        <end position="91"/>
    </location>
</feature>
<evidence type="ECO:0000256" key="3">
    <source>
        <dbReference type="ARBA" id="ARBA00023163"/>
    </source>
</evidence>
<comment type="caution">
    <text evidence="5">The sequence shown here is derived from an EMBL/GenBank/DDBJ whole genome shotgun (WGS) entry which is preliminary data.</text>
</comment>
<evidence type="ECO:0000313" key="5">
    <source>
        <dbReference type="EMBL" id="GEO42081.1"/>
    </source>
</evidence>
<reference evidence="5 6" key="1">
    <citation type="submission" date="2019-07" db="EMBL/GenBank/DDBJ databases">
        <title>Whole genome shotgun sequence of Skermanella aerolata NBRC 106429.</title>
        <authorList>
            <person name="Hosoyama A."/>
            <person name="Uohara A."/>
            <person name="Ohji S."/>
            <person name="Ichikawa N."/>
        </authorList>
    </citation>
    <scope>NUCLEOTIDE SEQUENCE [LARGE SCALE GENOMIC DNA]</scope>
    <source>
        <strain evidence="5 6">NBRC 106429</strain>
    </source>
</reference>
<proteinExistence type="predicted"/>
<keyword evidence="6" id="KW-1185">Reference proteome</keyword>
<dbReference type="AlphaFoldDB" id="A0A512E026"/>
<dbReference type="Gene3D" id="1.10.260.40">
    <property type="entry name" value="lambda repressor-like DNA-binding domains"/>
    <property type="match status" value="1"/>
</dbReference>
<name>A0A512E026_9PROT</name>
<dbReference type="InterPro" id="IPR010982">
    <property type="entry name" value="Lambda_DNA-bd_dom_sf"/>
</dbReference>
<sequence>MSNLGDDLIEAMQEAAAYMEGDPGKTVTSTVDVPDVDVAAIRRTMKLSRIKFANRFGLDARAVQDWEQGRRRPDRSARILLRVIEKHPEAVEDALKVA</sequence>
<dbReference type="CDD" id="cd00093">
    <property type="entry name" value="HTH_XRE"/>
    <property type="match status" value="1"/>
</dbReference>
<evidence type="ECO:0000259" key="4">
    <source>
        <dbReference type="PROSITE" id="PS50943"/>
    </source>
</evidence>
<keyword evidence="2 5" id="KW-0238">DNA-binding</keyword>
<dbReference type="OrthoDB" id="461984at2"/>
<evidence type="ECO:0000256" key="2">
    <source>
        <dbReference type="ARBA" id="ARBA00023125"/>
    </source>
</evidence>
<dbReference type="SUPFAM" id="SSF47413">
    <property type="entry name" value="lambda repressor-like DNA-binding domains"/>
    <property type="match status" value="1"/>
</dbReference>
<dbReference type="RefSeq" id="WP_044434903.1">
    <property type="nucleotide sequence ID" value="NZ_BJYZ01000035.1"/>
</dbReference>
<evidence type="ECO:0000256" key="1">
    <source>
        <dbReference type="ARBA" id="ARBA00023015"/>
    </source>
</evidence>
<dbReference type="PANTHER" id="PTHR36511">
    <property type="entry name" value="MERR FAMILY BACTERIAL REGULATORY PROTEIN"/>
    <property type="match status" value="1"/>
</dbReference>